<evidence type="ECO:0000256" key="2">
    <source>
        <dbReference type="ARBA" id="ARBA00022553"/>
    </source>
</evidence>
<dbReference type="PROSITE" id="PS50075">
    <property type="entry name" value="CARRIER"/>
    <property type="match status" value="1"/>
</dbReference>
<evidence type="ECO:0000259" key="3">
    <source>
        <dbReference type="PROSITE" id="PS50075"/>
    </source>
</evidence>
<accession>U5QK61</accession>
<dbReference type="RefSeq" id="WP_023173194.1">
    <property type="nucleotide sequence ID" value="NC_022600.1"/>
</dbReference>
<dbReference type="Gene3D" id="1.10.1200.10">
    <property type="entry name" value="ACP-like"/>
    <property type="match status" value="1"/>
</dbReference>
<keyword evidence="2" id="KW-0597">Phosphoprotein</keyword>
<sequence length="84" mass="9375">MDRHEAVLKILTKHIKLNVDGLEHTEIRPEKSMVDYGASSLDIVEIVSAAMRELKIKIPRTELAKVKNIGQLVDLFVAVEQAPA</sequence>
<evidence type="ECO:0000256" key="1">
    <source>
        <dbReference type="ARBA" id="ARBA00022450"/>
    </source>
</evidence>
<evidence type="ECO:0000313" key="5">
    <source>
        <dbReference type="Proteomes" id="UP000017396"/>
    </source>
</evidence>
<gene>
    <name evidence="4" type="primary">acpP</name>
    <name evidence="4" type="ORF">GKIL_1824</name>
</gene>
<dbReference type="HOGENOM" id="CLU_108696_21_1_3"/>
<dbReference type="KEGG" id="glj:GKIL_1824"/>
<dbReference type="InterPro" id="IPR006162">
    <property type="entry name" value="Ppantetheine_attach_site"/>
</dbReference>
<dbReference type="Pfam" id="PF00550">
    <property type="entry name" value="PP-binding"/>
    <property type="match status" value="1"/>
</dbReference>
<protein>
    <submittedName>
        <fullName evidence="4">Acyl carrier protein</fullName>
    </submittedName>
</protein>
<dbReference type="PATRIC" id="fig|1183438.3.peg.1787"/>
<keyword evidence="1" id="KW-0596">Phosphopantetheine</keyword>
<reference evidence="4 5" key="1">
    <citation type="journal article" date="2013" name="PLoS ONE">
        <title>Cultivation and Complete Genome Sequencing of Gloeobacter kilaueensis sp. nov., from a Lava Cave in Kilauea Caldera, Hawai'i.</title>
        <authorList>
            <person name="Saw J.H."/>
            <person name="Schatz M."/>
            <person name="Brown M.V."/>
            <person name="Kunkel D.D."/>
            <person name="Foster J.S."/>
            <person name="Shick H."/>
            <person name="Christensen S."/>
            <person name="Hou S."/>
            <person name="Wan X."/>
            <person name="Donachie S.P."/>
        </authorList>
    </citation>
    <scope>NUCLEOTIDE SEQUENCE [LARGE SCALE GENOMIC DNA]</scope>
    <source>
        <strain evidence="5">JS</strain>
    </source>
</reference>
<dbReference type="STRING" id="1183438.GKIL_1824"/>
<dbReference type="eggNOG" id="COG0236">
    <property type="taxonomic scope" value="Bacteria"/>
</dbReference>
<organism evidence="4 5">
    <name type="scientific">Gloeobacter kilaueensis (strain ATCC BAA-2537 / CCAP 1431/1 / ULC 316 / JS1)</name>
    <dbReference type="NCBI Taxonomy" id="1183438"/>
    <lineage>
        <taxon>Bacteria</taxon>
        <taxon>Bacillati</taxon>
        <taxon>Cyanobacteriota</taxon>
        <taxon>Cyanophyceae</taxon>
        <taxon>Gloeobacterales</taxon>
        <taxon>Gloeobacteraceae</taxon>
        <taxon>Gloeobacter</taxon>
    </lineage>
</organism>
<dbReference type="InterPro" id="IPR036736">
    <property type="entry name" value="ACP-like_sf"/>
</dbReference>
<feature type="domain" description="Carrier" evidence="3">
    <location>
        <begin position="1"/>
        <end position="80"/>
    </location>
</feature>
<dbReference type="OrthoDB" id="487863at2"/>
<proteinExistence type="predicted"/>
<name>U5QK61_GLOK1</name>
<dbReference type="Proteomes" id="UP000017396">
    <property type="component" value="Chromosome"/>
</dbReference>
<dbReference type="EMBL" id="CP003587">
    <property type="protein sequence ID" value="AGY58070.1"/>
    <property type="molecule type" value="Genomic_DNA"/>
</dbReference>
<dbReference type="InterPro" id="IPR009081">
    <property type="entry name" value="PP-bd_ACP"/>
</dbReference>
<dbReference type="SUPFAM" id="SSF47336">
    <property type="entry name" value="ACP-like"/>
    <property type="match status" value="1"/>
</dbReference>
<dbReference type="AlphaFoldDB" id="U5QK61"/>
<keyword evidence="5" id="KW-1185">Reference proteome</keyword>
<dbReference type="PROSITE" id="PS00012">
    <property type="entry name" value="PHOSPHOPANTETHEINE"/>
    <property type="match status" value="1"/>
</dbReference>
<evidence type="ECO:0000313" key="4">
    <source>
        <dbReference type="EMBL" id="AGY58070.1"/>
    </source>
</evidence>